<keyword evidence="8 12" id="KW-0862">Zinc</keyword>
<dbReference type="PIRSF" id="PIRSF002811">
    <property type="entry name" value="DnaG"/>
    <property type="match status" value="1"/>
</dbReference>
<dbReference type="Proteomes" id="UP000005496">
    <property type="component" value="Unassembled WGS sequence"/>
</dbReference>
<keyword evidence="11 12" id="KW-0804">Transcription</keyword>
<feature type="zinc finger region" description="CHC2-type" evidence="12 14">
    <location>
        <begin position="39"/>
        <end position="63"/>
    </location>
</feature>
<dbReference type="RefSeq" id="WP_008870348.1">
    <property type="nucleotide sequence ID" value="NZ_ACJN02000002.1"/>
</dbReference>
<dbReference type="HAMAP" id="MF_00974">
    <property type="entry name" value="DNA_primase_DnaG"/>
    <property type="match status" value="1"/>
</dbReference>
<dbReference type="InterPro" id="IPR036977">
    <property type="entry name" value="DNA_primase_Znf_CHC2"/>
</dbReference>
<evidence type="ECO:0000313" key="16">
    <source>
        <dbReference type="EMBL" id="EFI35034.1"/>
    </source>
</evidence>
<evidence type="ECO:0000256" key="8">
    <source>
        <dbReference type="ARBA" id="ARBA00022833"/>
    </source>
</evidence>
<evidence type="ECO:0000256" key="6">
    <source>
        <dbReference type="ARBA" id="ARBA00022723"/>
    </source>
</evidence>
<dbReference type="OrthoDB" id="9803773at2"/>
<dbReference type="Gene3D" id="3.40.1360.10">
    <property type="match status" value="1"/>
</dbReference>
<dbReference type="GO" id="GO:1990077">
    <property type="term" value="C:primosome complex"/>
    <property type="evidence" value="ECO:0007669"/>
    <property type="project" value="UniProtKB-KW"/>
</dbReference>
<evidence type="ECO:0000313" key="17">
    <source>
        <dbReference type="Proteomes" id="UP000005496"/>
    </source>
</evidence>
<keyword evidence="2 12" id="KW-0639">Primosome</keyword>
<dbReference type="Pfam" id="PF01807">
    <property type="entry name" value="Zn_ribbon_DnaG"/>
    <property type="match status" value="1"/>
</dbReference>
<dbReference type="FunFam" id="3.90.980.10:FF:000001">
    <property type="entry name" value="DNA primase"/>
    <property type="match status" value="1"/>
</dbReference>
<dbReference type="SMART" id="SM00400">
    <property type="entry name" value="ZnF_CHCC"/>
    <property type="match status" value="1"/>
</dbReference>
<dbReference type="SMART" id="SM00493">
    <property type="entry name" value="TOPRIM"/>
    <property type="match status" value="1"/>
</dbReference>
<gene>
    <name evidence="12" type="primary">dnaG</name>
    <name evidence="16" type="ORF">Dthio_PD2428</name>
</gene>
<dbReference type="EC" id="2.7.7.101" evidence="12"/>
<dbReference type="InterPro" id="IPR050219">
    <property type="entry name" value="DnaG_primase"/>
</dbReference>
<evidence type="ECO:0000259" key="15">
    <source>
        <dbReference type="PROSITE" id="PS50880"/>
    </source>
</evidence>
<comment type="caution">
    <text evidence="16">The sequence shown here is derived from an EMBL/GenBank/DDBJ whole genome shotgun (WGS) entry which is preliminary data.</text>
</comment>
<evidence type="ECO:0000256" key="9">
    <source>
        <dbReference type="ARBA" id="ARBA00022842"/>
    </source>
</evidence>
<dbReference type="InterPro" id="IPR037068">
    <property type="entry name" value="DNA_primase_core_N_sf"/>
</dbReference>
<dbReference type="eggNOG" id="COG0358">
    <property type="taxonomic scope" value="Bacteria"/>
</dbReference>
<comment type="domain">
    <text evidence="12">Contains an N-terminal zinc-binding domain, a central core domain that contains the primase activity, and a C-terminal DnaB-binding domain.</text>
</comment>
<dbReference type="InterPro" id="IPR030846">
    <property type="entry name" value="DnaG_bac"/>
</dbReference>
<dbReference type="GO" id="GO:0003899">
    <property type="term" value="F:DNA-directed RNA polymerase activity"/>
    <property type="evidence" value="ECO:0007669"/>
    <property type="project" value="UniProtKB-UniRule"/>
</dbReference>
<dbReference type="GO" id="GO:0000428">
    <property type="term" value="C:DNA-directed RNA polymerase complex"/>
    <property type="evidence" value="ECO:0007669"/>
    <property type="project" value="UniProtKB-KW"/>
</dbReference>
<dbReference type="AlphaFoldDB" id="D6SQK8"/>
<dbReference type="Pfam" id="PF13155">
    <property type="entry name" value="Toprim_2"/>
    <property type="match status" value="1"/>
</dbReference>
<dbReference type="GO" id="GO:0005737">
    <property type="term" value="C:cytoplasm"/>
    <property type="evidence" value="ECO:0007669"/>
    <property type="project" value="TreeGrafter"/>
</dbReference>
<dbReference type="NCBIfam" id="TIGR01391">
    <property type="entry name" value="dnaG"/>
    <property type="match status" value="1"/>
</dbReference>
<dbReference type="Pfam" id="PF08275">
    <property type="entry name" value="DNAG_N"/>
    <property type="match status" value="1"/>
</dbReference>
<keyword evidence="7 12" id="KW-0863">Zinc-finger</keyword>
<dbReference type="GO" id="GO:0008270">
    <property type="term" value="F:zinc ion binding"/>
    <property type="evidence" value="ECO:0007669"/>
    <property type="project" value="UniProtKB-UniRule"/>
</dbReference>
<evidence type="ECO:0000256" key="13">
    <source>
        <dbReference type="PIRNR" id="PIRNR002811"/>
    </source>
</evidence>
<evidence type="ECO:0000256" key="4">
    <source>
        <dbReference type="ARBA" id="ARBA00022695"/>
    </source>
</evidence>
<keyword evidence="17" id="KW-1185">Reference proteome</keyword>
<keyword evidence="1 12" id="KW-0240">DNA-directed RNA polymerase</keyword>
<dbReference type="InterPro" id="IPR002694">
    <property type="entry name" value="Znf_CHC2"/>
</dbReference>
<dbReference type="InterPro" id="IPR006171">
    <property type="entry name" value="TOPRIM_dom"/>
</dbReference>
<accession>D6SQK8</accession>
<dbReference type="CDD" id="cd03364">
    <property type="entry name" value="TOPRIM_DnaG_primases"/>
    <property type="match status" value="1"/>
</dbReference>
<evidence type="ECO:0000256" key="7">
    <source>
        <dbReference type="ARBA" id="ARBA00022771"/>
    </source>
</evidence>
<dbReference type="GO" id="GO:0006269">
    <property type="term" value="P:DNA replication, synthesis of primer"/>
    <property type="evidence" value="ECO:0007669"/>
    <property type="project" value="UniProtKB-UniRule"/>
</dbReference>
<dbReference type="InterPro" id="IPR013264">
    <property type="entry name" value="DNAG_N"/>
</dbReference>
<evidence type="ECO:0000256" key="2">
    <source>
        <dbReference type="ARBA" id="ARBA00022515"/>
    </source>
</evidence>
<dbReference type="GO" id="GO:0003677">
    <property type="term" value="F:DNA binding"/>
    <property type="evidence" value="ECO:0007669"/>
    <property type="project" value="UniProtKB-KW"/>
</dbReference>
<comment type="catalytic activity">
    <reaction evidence="12">
        <text>ssDNA + n NTP = ssDNA/pppN(pN)n-1 hybrid + (n-1) diphosphate.</text>
        <dbReference type="EC" id="2.7.7.101"/>
    </reaction>
</comment>
<dbReference type="PROSITE" id="PS50880">
    <property type="entry name" value="TOPRIM"/>
    <property type="match status" value="1"/>
</dbReference>
<dbReference type="PANTHER" id="PTHR30313">
    <property type="entry name" value="DNA PRIMASE"/>
    <property type="match status" value="1"/>
</dbReference>
<evidence type="ECO:0000256" key="12">
    <source>
        <dbReference type="HAMAP-Rule" id="MF_00974"/>
    </source>
</evidence>
<comment type="similarity">
    <text evidence="12 13">Belongs to the DnaG primase family.</text>
</comment>
<comment type="subunit">
    <text evidence="12">Monomer. Interacts with DnaB.</text>
</comment>
<dbReference type="InterPro" id="IPR006295">
    <property type="entry name" value="DNA_primase_DnaG"/>
</dbReference>
<dbReference type="SUPFAM" id="SSF57783">
    <property type="entry name" value="Zinc beta-ribbon"/>
    <property type="match status" value="1"/>
</dbReference>
<evidence type="ECO:0000256" key="14">
    <source>
        <dbReference type="PIRSR" id="PIRSR002811-1"/>
    </source>
</evidence>
<dbReference type="Gene3D" id="3.90.980.10">
    <property type="entry name" value="DNA primase, catalytic core, N-terminal domain"/>
    <property type="match status" value="1"/>
</dbReference>
<dbReference type="EMBL" id="ACJN02000002">
    <property type="protein sequence ID" value="EFI35034.1"/>
    <property type="molecule type" value="Genomic_DNA"/>
</dbReference>
<dbReference type="InterPro" id="IPR034151">
    <property type="entry name" value="TOPRIM_DnaG_bac"/>
</dbReference>
<name>D6SQK8_9BACT</name>
<evidence type="ECO:0000256" key="10">
    <source>
        <dbReference type="ARBA" id="ARBA00023125"/>
    </source>
</evidence>
<reference evidence="16" key="1">
    <citation type="submission" date="2010-05" db="EMBL/GenBank/DDBJ databases">
        <title>The draft genome of Desulfonatronospira thiodismutans ASO3-1.</title>
        <authorList>
            <consortium name="US DOE Joint Genome Institute (JGI-PGF)"/>
            <person name="Lucas S."/>
            <person name="Copeland A."/>
            <person name="Lapidus A."/>
            <person name="Cheng J.-F."/>
            <person name="Bruce D."/>
            <person name="Goodwin L."/>
            <person name="Pitluck S."/>
            <person name="Chertkov O."/>
            <person name="Brettin T."/>
            <person name="Detter J.C."/>
            <person name="Han C."/>
            <person name="Land M.L."/>
            <person name="Hauser L."/>
            <person name="Kyrpides N."/>
            <person name="Mikhailova N."/>
            <person name="Muyzer G."/>
            <person name="Woyke T."/>
        </authorList>
    </citation>
    <scope>NUCLEOTIDE SEQUENCE [LARGE SCALE GENOMIC DNA]</scope>
    <source>
        <strain evidence="16">ASO3-1</strain>
    </source>
</reference>
<comment type="cofactor">
    <cofactor evidence="12 13 14">
        <name>Zn(2+)</name>
        <dbReference type="ChEBI" id="CHEBI:29105"/>
    </cofactor>
    <text evidence="12 13 14">Binds 1 zinc ion per monomer.</text>
</comment>
<protein>
    <recommendedName>
        <fullName evidence="12 13">DNA primase</fullName>
        <ecNumber evidence="12">2.7.7.101</ecNumber>
    </recommendedName>
</protein>
<keyword evidence="4 12" id="KW-0548">Nucleotidyltransferase</keyword>
<dbReference type="SUPFAM" id="SSF56731">
    <property type="entry name" value="DNA primase core"/>
    <property type="match status" value="1"/>
</dbReference>
<feature type="domain" description="Toprim" evidence="15">
    <location>
        <begin position="257"/>
        <end position="338"/>
    </location>
</feature>
<dbReference type="FunFam" id="3.90.580.10:FF:000001">
    <property type="entry name" value="DNA primase"/>
    <property type="match status" value="1"/>
</dbReference>
<comment type="function">
    <text evidence="12 13">RNA polymerase that catalyzes the synthesis of short RNA molecules used as primers for DNA polymerase during DNA replication.</text>
</comment>
<evidence type="ECO:0000256" key="3">
    <source>
        <dbReference type="ARBA" id="ARBA00022679"/>
    </source>
</evidence>
<organism evidence="16 17">
    <name type="scientific">Desulfonatronospira thiodismutans ASO3-1</name>
    <dbReference type="NCBI Taxonomy" id="555779"/>
    <lineage>
        <taxon>Bacteria</taxon>
        <taxon>Pseudomonadati</taxon>
        <taxon>Thermodesulfobacteriota</taxon>
        <taxon>Desulfovibrionia</taxon>
        <taxon>Desulfovibrionales</taxon>
        <taxon>Desulfonatronovibrionaceae</taxon>
        <taxon>Desulfonatronospira</taxon>
    </lineage>
</organism>
<evidence type="ECO:0000256" key="11">
    <source>
        <dbReference type="ARBA" id="ARBA00023163"/>
    </source>
</evidence>
<keyword evidence="5 12" id="KW-0235">DNA replication</keyword>
<keyword evidence="9" id="KW-0460">Magnesium</keyword>
<sequence>MSFIDPREVAEIKSRLSLEDIVGRYVQLKTVGGRLMGPCPFHQETRASFSVTPDQGFYYCFGCQASGDIIEFFKNINGLDFNEAVTQLAAEAGVKLARQGGSPGPASMGRASVCREVNSWSNSFFGQHLQGSNGQKARLYLEKRQISQETAKAFGLGWSPDGWNNLKSFLESRGFTPEDGVEAGVLSRNERGRIYDRFRARLIFPIIALSGAVVAFGGRVMGDDEPKYLNSSESPIYTKGEHLYGLYQARTHITRSSRVLLTEGYLDVMALHQYGFENSCGILGTALTKAQVKRMAGLAREVVLIFDGDAPGQSAALKSAEMILQAGLTCRVLILPEGEDAHSLLVARGRQGLEDLLQKTTDGLDFCLKMLSTNKSPGETMKWVENFITHFKDLSWRSYYIPRVAHVLGLTEKELREKFTPAAQKTPGDTRVWSQQGKGAEQRDRELLTFAVCFPEDRTRLQNKNLGLVLTSQWARQFWDKLRVMHQDDLSALNEDESAFFVQSKMQRAQLEKEKTRILAQIEEFIDRCMTRMSTRNLKTALSRAQQSQDQDEVRRILQLLQKSF</sequence>
<keyword evidence="10 12" id="KW-0238">DNA-binding</keyword>
<evidence type="ECO:0000256" key="1">
    <source>
        <dbReference type="ARBA" id="ARBA00022478"/>
    </source>
</evidence>
<dbReference type="PANTHER" id="PTHR30313:SF2">
    <property type="entry name" value="DNA PRIMASE"/>
    <property type="match status" value="1"/>
</dbReference>
<keyword evidence="3 12" id="KW-0808">Transferase</keyword>
<keyword evidence="6 12" id="KW-0479">Metal-binding</keyword>
<proteinExistence type="inferred from homology"/>
<dbReference type="Gene3D" id="3.90.580.10">
    <property type="entry name" value="Zinc finger, CHC2-type domain"/>
    <property type="match status" value="1"/>
</dbReference>
<evidence type="ECO:0000256" key="5">
    <source>
        <dbReference type="ARBA" id="ARBA00022705"/>
    </source>
</evidence>